<keyword evidence="4" id="KW-1185">Reference proteome</keyword>
<keyword evidence="2" id="KW-0732">Signal</keyword>
<feature type="region of interest" description="Disordered" evidence="1">
    <location>
        <begin position="103"/>
        <end position="123"/>
    </location>
</feature>
<evidence type="ECO:0000313" key="4">
    <source>
        <dbReference type="Proteomes" id="UP000756346"/>
    </source>
</evidence>
<accession>A0A9P8Y754</accession>
<evidence type="ECO:0000313" key="3">
    <source>
        <dbReference type="EMBL" id="KAH7031390.1"/>
    </source>
</evidence>
<sequence length="217" mass="24005">MSRWAWPPLLALTITTCLLLLHGKGALLADAAACLDACLQGPIWKSWEGSADATEEPASANKYAYLQCRDCLCSDSVAFPVKLKHAVPSSELGSIGAHALRYQSGTDGQDSTTDRNETDRVRHKPASVDLFRRKCPNEYTLPLLAVKPRHIETVPSKALDYTGCRNASGARIRRKFVDPVRSSMLVKGSDVIEYSSAWARNWERKSSQVYGHRRCAK</sequence>
<dbReference type="Proteomes" id="UP000756346">
    <property type="component" value="Unassembled WGS sequence"/>
</dbReference>
<dbReference type="EMBL" id="JAGTJQ010000005">
    <property type="protein sequence ID" value="KAH7031390.1"/>
    <property type="molecule type" value="Genomic_DNA"/>
</dbReference>
<proteinExistence type="predicted"/>
<evidence type="ECO:0008006" key="5">
    <source>
        <dbReference type="Google" id="ProtNLM"/>
    </source>
</evidence>
<feature type="chain" id="PRO_5040290034" description="Secreted protein" evidence="2">
    <location>
        <begin position="27"/>
        <end position="217"/>
    </location>
</feature>
<dbReference type="AlphaFoldDB" id="A0A9P8Y754"/>
<evidence type="ECO:0000256" key="2">
    <source>
        <dbReference type="SAM" id="SignalP"/>
    </source>
</evidence>
<dbReference type="GeneID" id="70186346"/>
<reference evidence="3" key="1">
    <citation type="journal article" date="2021" name="Nat. Commun.">
        <title>Genetic determinants of endophytism in the Arabidopsis root mycobiome.</title>
        <authorList>
            <person name="Mesny F."/>
            <person name="Miyauchi S."/>
            <person name="Thiergart T."/>
            <person name="Pickel B."/>
            <person name="Atanasova L."/>
            <person name="Karlsson M."/>
            <person name="Huettel B."/>
            <person name="Barry K.W."/>
            <person name="Haridas S."/>
            <person name="Chen C."/>
            <person name="Bauer D."/>
            <person name="Andreopoulos W."/>
            <person name="Pangilinan J."/>
            <person name="LaButti K."/>
            <person name="Riley R."/>
            <person name="Lipzen A."/>
            <person name="Clum A."/>
            <person name="Drula E."/>
            <person name="Henrissat B."/>
            <person name="Kohler A."/>
            <person name="Grigoriev I.V."/>
            <person name="Martin F.M."/>
            <person name="Hacquard S."/>
        </authorList>
    </citation>
    <scope>NUCLEOTIDE SEQUENCE</scope>
    <source>
        <strain evidence="3">MPI-CAGE-CH-0230</strain>
    </source>
</reference>
<gene>
    <name evidence="3" type="ORF">B0I36DRAFT_349469</name>
</gene>
<comment type="caution">
    <text evidence="3">The sequence shown here is derived from an EMBL/GenBank/DDBJ whole genome shotgun (WGS) entry which is preliminary data.</text>
</comment>
<dbReference type="RefSeq" id="XP_046013070.1">
    <property type="nucleotide sequence ID" value="XM_046156800.1"/>
</dbReference>
<feature type="signal peptide" evidence="2">
    <location>
        <begin position="1"/>
        <end position="26"/>
    </location>
</feature>
<protein>
    <recommendedName>
        <fullName evidence="5">Secreted protein</fullName>
    </recommendedName>
</protein>
<evidence type="ECO:0000256" key="1">
    <source>
        <dbReference type="SAM" id="MobiDB-lite"/>
    </source>
</evidence>
<organism evidence="3 4">
    <name type="scientific">Microdochium trichocladiopsis</name>
    <dbReference type="NCBI Taxonomy" id="1682393"/>
    <lineage>
        <taxon>Eukaryota</taxon>
        <taxon>Fungi</taxon>
        <taxon>Dikarya</taxon>
        <taxon>Ascomycota</taxon>
        <taxon>Pezizomycotina</taxon>
        <taxon>Sordariomycetes</taxon>
        <taxon>Xylariomycetidae</taxon>
        <taxon>Xylariales</taxon>
        <taxon>Microdochiaceae</taxon>
        <taxon>Microdochium</taxon>
    </lineage>
</organism>
<name>A0A9P8Y754_9PEZI</name>